<evidence type="ECO:0000313" key="10">
    <source>
        <dbReference type="EMBL" id="PSR87680.1"/>
    </source>
</evidence>
<gene>
    <name evidence="10" type="ORF">CEY00_Acc30726</name>
</gene>
<sequence>MSSSEAEMGDDQTNRGFSMFLPVILGFNIASSPQSQEGDNRTVPEGFALINPLDGEMIVIEGTGTFDPSNREGPLPASKASIEAMPAVKVIEEGLECSICLGDFEVGGEAKEMPCKHRFHSGCIEKWLGIHGSCPVCRYKMPVDEGESGKGSDGDERENIGRRVEGEIRISFFFEN</sequence>
<proteinExistence type="predicted"/>
<comment type="catalytic activity">
    <reaction evidence="1">
        <text>S-ubiquitinyl-[E2 ubiquitin-conjugating enzyme]-L-cysteine + [acceptor protein]-L-lysine = [E2 ubiquitin-conjugating enzyme]-L-cysteine + N(6)-ubiquitinyl-[acceptor protein]-L-lysine.</text>
        <dbReference type="EC" id="2.3.2.27"/>
    </reaction>
</comment>
<dbReference type="EC" id="2.3.2.27" evidence="2"/>
<reference evidence="10 11" key="1">
    <citation type="submission" date="2017-07" db="EMBL/GenBank/DDBJ databases">
        <title>An improved, manually edited Actinidia chinensis var. chinensis (kiwifruit) genome highlights the challenges associated with draft genomes and gene prediction in plants.</title>
        <authorList>
            <person name="Pilkington S."/>
            <person name="Crowhurst R."/>
            <person name="Hilario E."/>
            <person name="Nardozza S."/>
            <person name="Fraser L."/>
            <person name="Peng Y."/>
            <person name="Gunaseelan K."/>
            <person name="Simpson R."/>
            <person name="Tahir J."/>
            <person name="Deroles S."/>
            <person name="Templeton K."/>
            <person name="Luo Z."/>
            <person name="Davy M."/>
            <person name="Cheng C."/>
            <person name="Mcneilage M."/>
            <person name="Scaglione D."/>
            <person name="Liu Y."/>
            <person name="Zhang Q."/>
            <person name="Datson P."/>
            <person name="De Silva N."/>
            <person name="Gardiner S."/>
            <person name="Bassett H."/>
            <person name="Chagne D."/>
            <person name="Mccallum J."/>
            <person name="Dzierzon H."/>
            <person name="Deng C."/>
            <person name="Wang Y.-Y."/>
            <person name="Barron N."/>
            <person name="Manako K."/>
            <person name="Bowen J."/>
            <person name="Foster T."/>
            <person name="Erridge Z."/>
            <person name="Tiffin H."/>
            <person name="Waite C."/>
            <person name="Davies K."/>
            <person name="Grierson E."/>
            <person name="Laing W."/>
            <person name="Kirk R."/>
            <person name="Chen X."/>
            <person name="Wood M."/>
            <person name="Montefiori M."/>
            <person name="Brummell D."/>
            <person name="Schwinn K."/>
            <person name="Catanach A."/>
            <person name="Fullerton C."/>
            <person name="Li D."/>
            <person name="Meiyalaghan S."/>
            <person name="Nieuwenhuizen N."/>
            <person name="Read N."/>
            <person name="Prakash R."/>
            <person name="Hunter D."/>
            <person name="Zhang H."/>
            <person name="Mckenzie M."/>
            <person name="Knabel M."/>
            <person name="Harris A."/>
            <person name="Allan A."/>
            <person name="Chen A."/>
            <person name="Janssen B."/>
            <person name="Plunkett B."/>
            <person name="Dwamena C."/>
            <person name="Voogd C."/>
            <person name="Leif D."/>
            <person name="Lafferty D."/>
            <person name="Souleyre E."/>
            <person name="Varkonyi-Gasic E."/>
            <person name="Gambi F."/>
            <person name="Hanley J."/>
            <person name="Yao J.-L."/>
            <person name="Cheung J."/>
            <person name="David K."/>
            <person name="Warren B."/>
            <person name="Marsh K."/>
            <person name="Snowden K."/>
            <person name="Lin-Wang K."/>
            <person name="Brian L."/>
            <person name="Martinez-Sanchez M."/>
            <person name="Wang M."/>
            <person name="Ileperuma N."/>
            <person name="Macnee N."/>
            <person name="Campin R."/>
            <person name="Mcatee P."/>
            <person name="Drummond R."/>
            <person name="Espley R."/>
            <person name="Ireland H."/>
            <person name="Wu R."/>
            <person name="Atkinson R."/>
            <person name="Karunairetnam S."/>
            <person name="Bulley S."/>
            <person name="Chunkath S."/>
            <person name="Hanley Z."/>
            <person name="Storey R."/>
            <person name="Thrimawithana A."/>
            <person name="Thomson S."/>
            <person name="David C."/>
            <person name="Testolin R."/>
        </authorList>
    </citation>
    <scope>NUCLEOTIDE SEQUENCE [LARGE SCALE GENOMIC DNA]</scope>
    <source>
        <strain evidence="11">cv. Red5</strain>
        <tissue evidence="10">Young leaf</tissue>
    </source>
</reference>
<dbReference type="STRING" id="1590841.A0A2R6P9M9"/>
<dbReference type="FunFam" id="3.30.40.10:FF:000127">
    <property type="entry name" value="E3 ubiquitin-protein ligase RNF181"/>
    <property type="match status" value="1"/>
</dbReference>
<evidence type="ECO:0000256" key="2">
    <source>
        <dbReference type="ARBA" id="ARBA00012483"/>
    </source>
</evidence>
<dbReference type="GO" id="GO:0005737">
    <property type="term" value="C:cytoplasm"/>
    <property type="evidence" value="ECO:0007669"/>
    <property type="project" value="TreeGrafter"/>
</dbReference>
<accession>A0A2R6P9M9</accession>
<organism evidence="10 11">
    <name type="scientific">Actinidia chinensis var. chinensis</name>
    <name type="common">Chinese soft-hair kiwi</name>
    <dbReference type="NCBI Taxonomy" id="1590841"/>
    <lineage>
        <taxon>Eukaryota</taxon>
        <taxon>Viridiplantae</taxon>
        <taxon>Streptophyta</taxon>
        <taxon>Embryophyta</taxon>
        <taxon>Tracheophyta</taxon>
        <taxon>Spermatophyta</taxon>
        <taxon>Magnoliopsida</taxon>
        <taxon>eudicotyledons</taxon>
        <taxon>Gunneridae</taxon>
        <taxon>Pentapetalae</taxon>
        <taxon>asterids</taxon>
        <taxon>Ericales</taxon>
        <taxon>Actinidiaceae</taxon>
        <taxon>Actinidia</taxon>
    </lineage>
</organism>
<keyword evidence="4" id="KW-0479">Metal-binding</keyword>
<reference evidence="11" key="2">
    <citation type="journal article" date="2018" name="BMC Genomics">
        <title>A manually annotated Actinidia chinensis var. chinensis (kiwifruit) genome highlights the challenges associated with draft genomes and gene prediction in plants.</title>
        <authorList>
            <person name="Pilkington S.M."/>
            <person name="Crowhurst R."/>
            <person name="Hilario E."/>
            <person name="Nardozza S."/>
            <person name="Fraser L."/>
            <person name="Peng Y."/>
            <person name="Gunaseelan K."/>
            <person name="Simpson R."/>
            <person name="Tahir J."/>
            <person name="Deroles S.C."/>
            <person name="Templeton K."/>
            <person name="Luo Z."/>
            <person name="Davy M."/>
            <person name="Cheng C."/>
            <person name="McNeilage M."/>
            <person name="Scaglione D."/>
            <person name="Liu Y."/>
            <person name="Zhang Q."/>
            <person name="Datson P."/>
            <person name="De Silva N."/>
            <person name="Gardiner S.E."/>
            <person name="Bassett H."/>
            <person name="Chagne D."/>
            <person name="McCallum J."/>
            <person name="Dzierzon H."/>
            <person name="Deng C."/>
            <person name="Wang Y.Y."/>
            <person name="Barron L."/>
            <person name="Manako K."/>
            <person name="Bowen J."/>
            <person name="Foster T.M."/>
            <person name="Erridge Z.A."/>
            <person name="Tiffin H."/>
            <person name="Waite C.N."/>
            <person name="Davies K.M."/>
            <person name="Grierson E.P."/>
            <person name="Laing W.A."/>
            <person name="Kirk R."/>
            <person name="Chen X."/>
            <person name="Wood M."/>
            <person name="Montefiori M."/>
            <person name="Brummell D.A."/>
            <person name="Schwinn K.E."/>
            <person name="Catanach A."/>
            <person name="Fullerton C."/>
            <person name="Li D."/>
            <person name="Meiyalaghan S."/>
            <person name="Nieuwenhuizen N."/>
            <person name="Read N."/>
            <person name="Prakash R."/>
            <person name="Hunter D."/>
            <person name="Zhang H."/>
            <person name="McKenzie M."/>
            <person name="Knabel M."/>
            <person name="Harris A."/>
            <person name="Allan A.C."/>
            <person name="Gleave A."/>
            <person name="Chen A."/>
            <person name="Janssen B.J."/>
            <person name="Plunkett B."/>
            <person name="Ampomah-Dwamena C."/>
            <person name="Voogd C."/>
            <person name="Leif D."/>
            <person name="Lafferty D."/>
            <person name="Souleyre E.J.F."/>
            <person name="Varkonyi-Gasic E."/>
            <person name="Gambi F."/>
            <person name="Hanley J."/>
            <person name="Yao J.L."/>
            <person name="Cheung J."/>
            <person name="David K.M."/>
            <person name="Warren B."/>
            <person name="Marsh K."/>
            <person name="Snowden K.C."/>
            <person name="Lin-Wang K."/>
            <person name="Brian L."/>
            <person name="Martinez-Sanchez M."/>
            <person name="Wang M."/>
            <person name="Ileperuma N."/>
            <person name="Macnee N."/>
            <person name="Campin R."/>
            <person name="McAtee P."/>
            <person name="Drummond R.S.M."/>
            <person name="Espley R.V."/>
            <person name="Ireland H.S."/>
            <person name="Wu R."/>
            <person name="Atkinson R.G."/>
            <person name="Karunairetnam S."/>
            <person name="Bulley S."/>
            <person name="Chunkath S."/>
            <person name="Hanley Z."/>
            <person name="Storey R."/>
            <person name="Thrimawithana A.H."/>
            <person name="Thomson S."/>
            <person name="David C."/>
            <person name="Testolin R."/>
            <person name="Huang H."/>
            <person name="Hellens R.P."/>
            <person name="Schaffer R.J."/>
        </authorList>
    </citation>
    <scope>NUCLEOTIDE SEQUENCE [LARGE SCALE GENOMIC DNA]</scope>
    <source>
        <strain evidence="11">cv. Red5</strain>
    </source>
</reference>
<keyword evidence="6" id="KW-0833">Ubl conjugation pathway</keyword>
<evidence type="ECO:0000256" key="7">
    <source>
        <dbReference type="ARBA" id="ARBA00022833"/>
    </source>
</evidence>
<dbReference type="PANTHER" id="PTHR15710:SF167">
    <property type="entry name" value="E3 UBIQUITIN-PROTEIN LIGASE RNF126-LIKE"/>
    <property type="match status" value="1"/>
</dbReference>
<dbReference type="InParanoid" id="A0A2R6P9M9"/>
<comment type="caution">
    <text evidence="10">The sequence shown here is derived from an EMBL/GenBank/DDBJ whole genome shotgun (WGS) entry which is preliminary data.</text>
</comment>
<evidence type="ECO:0000256" key="4">
    <source>
        <dbReference type="ARBA" id="ARBA00022723"/>
    </source>
</evidence>
<dbReference type="OMA" id="ICLKEWE"/>
<evidence type="ECO:0000313" key="11">
    <source>
        <dbReference type="Proteomes" id="UP000241394"/>
    </source>
</evidence>
<dbReference type="Gene3D" id="3.30.40.10">
    <property type="entry name" value="Zinc/RING finger domain, C3HC4 (zinc finger)"/>
    <property type="match status" value="1"/>
</dbReference>
<dbReference type="GO" id="GO:0008270">
    <property type="term" value="F:zinc ion binding"/>
    <property type="evidence" value="ECO:0007669"/>
    <property type="project" value="UniProtKB-KW"/>
</dbReference>
<evidence type="ECO:0000256" key="5">
    <source>
        <dbReference type="ARBA" id="ARBA00022771"/>
    </source>
</evidence>
<keyword evidence="11" id="KW-1185">Reference proteome</keyword>
<evidence type="ECO:0000256" key="8">
    <source>
        <dbReference type="PROSITE-ProRule" id="PRU00175"/>
    </source>
</evidence>
<dbReference type="GO" id="GO:0016567">
    <property type="term" value="P:protein ubiquitination"/>
    <property type="evidence" value="ECO:0007669"/>
    <property type="project" value="TreeGrafter"/>
</dbReference>
<dbReference type="EMBL" id="NKQK01000027">
    <property type="protein sequence ID" value="PSR87680.1"/>
    <property type="molecule type" value="Genomic_DNA"/>
</dbReference>
<evidence type="ECO:0000256" key="6">
    <source>
        <dbReference type="ARBA" id="ARBA00022786"/>
    </source>
</evidence>
<dbReference type="SUPFAM" id="SSF57850">
    <property type="entry name" value="RING/U-box"/>
    <property type="match status" value="1"/>
</dbReference>
<dbReference type="AlphaFoldDB" id="A0A2R6P9M9"/>
<dbReference type="InterPro" id="IPR001841">
    <property type="entry name" value="Znf_RING"/>
</dbReference>
<dbReference type="Pfam" id="PF13639">
    <property type="entry name" value="zf-RING_2"/>
    <property type="match status" value="1"/>
</dbReference>
<protein>
    <recommendedName>
        <fullName evidence="2">RING-type E3 ubiquitin transferase</fullName>
        <ecNumber evidence="2">2.3.2.27</ecNumber>
    </recommendedName>
</protein>
<dbReference type="OrthoDB" id="8062037at2759"/>
<evidence type="ECO:0000256" key="1">
    <source>
        <dbReference type="ARBA" id="ARBA00000900"/>
    </source>
</evidence>
<dbReference type="Proteomes" id="UP000241394">
    <property type="component" value="Chromosome LG27"/>
</dbReference>
<evidence type="ECO:0000256" key="3">
    <source>
        <dbReference type="ARBA" id="ARBA00022679"/>
    </source>
</evidence>
<keyword evidence="5 8" id="KW-0863">Zinc-finger</keyword>
<dbReference type="Gramene" id="PSR87680">
    <property type="protein sequence ID" value="PSR87680"/>
    <property type="gene ID" value="CEY00_Acc30726"/>
</dbReference>
<dbReference type="SMART" id="SM00184">
    <property type="entry name" value="RING"/>
    <property type="match status" value="1"/>
</dbReference>
<dbReference type="InterPro" id="IPR013083">
    <property type="entry name" value="Znf_RING/FYVE/PHD"/>
</dbReference>
<dbReference type="PROSITE" id="PS50089">
    <property type="entry name" value="ZF_RING_2"/>
    <property type="match status" value="1"/>
</dbReference>
<dbReference type="PANTHER" id="PTHR15710">
    <property type="entry name" value="E3 UBIQUITIN-PROTEIN LIGASE PRAJA"/>
    <property type="match status" value="1"/>
</dbReference>
<keyword evidence="3" id="KW-0808">Transferase</keyword>
<keyword evidence="7" id="KW-0862">Zinc</keyword>
<dbReference type="GO" id="GO:0061630">
    <property type="term" value="F:ubiquitin protein ligase activity"/>
    <property type="evidence" value="ECO:0007669"/>
    <property type="project" value="UniProtKB-EC"/>
</dbReference>
<feature type="domain" description="RING-type" evidence="9">
    <location>
        <begin position="97"/>
        <end position="138"/>
    </location>
</feature>
<name>A0A2R6P9M9_ACTCC</name>
<evidence type="ECO:0000259" key="9">
    <source>
        <dbReference type="PROSITE" id="PS50089"/>
    </source>
</evidence>